<evidence type="ECO:0000256" key="1">
    <source>
        <dbReference type="SAM" id="Phobius"/>
    </source>
</evidence>
<feature type="transmembrane region" description="Helical" evidence="1">
    <location>
        <begin position="89"/>
        <end position="121"/>
    </location>
</feature>
<feature type="transmembrane region" description="Helical" evidence="1">
    <location>
        <begin position="62"/>
        <end position="83"/>
    </location>
</feature>
<evidence type="ECO:0000313" key="3">
    <source>
        <dbReference type="Proteomes" id="UP001597145"/>
    </source>
</evidence>
<dbReference type="EMBL" id="JBHUCP010000003">
    <property type="protein sequence ID" value="MFD1528725.1"/>
    <property type="molecule type" value="Genomic_DNA"/>
</dbReference>
<accession>A0ABW4FET1</accession>
<keyword evidence="1" id="KW-1133">Transmembrane helix</keyword>
<dbReference type="Proteomes" id="UP001597145">
    <property type="component" value="Unassembled WGS sequence"/>
</dbReference>
<keyword evidence="1" id="KW-0472">Membrane</keyword>
<evidence type="ECO:0000313" key="2">
    <source>
        <dbReference type="EMBL" id="MFD1528725.1"/>
    </source>
</evidence>
<keyword evidence="3" id="KW-1185">Reference proteome</keyword>
<gene>
    <name evidence="2" type="ORF">ACFSCY_04650</name>
</gene>
<reference evidence="3" key="1">
    <citation type="journal article" date="2019" name="Int. J. Syst. Evol. Microbiol.">
        <title>The Global Catalogue of Microorganisms (GCM) 10K type strain sequencing project: providing services to taxonomists for standard genome sequencing and annotation.</title>
        <authorList>
            <consortium name="The Broad Institute Genomics Platform"/>
            <consortium name="The Broad Institute Genome Sequencing Center for Infectious Disease"/>
            <person name="Wu L."/>
            <person name="Ma J."/>
        </authorList>
    </citation>
    <scope>NUCLEOTIDE SEQUENCE [LARGE SCALE GENOMIC DNA]</scope>
    <source>
        <strain evidence="3">JCM 12165</strain>
    </source>
</reference>
<sequence>MVGLVLLVLLVVALVAGLMAGGRESADHIDTWTARAALVLVLLGDVGVAFIATPFGADDLPVLMGFAAAPLVLTAVPLAMRAPPLASRILTAVCALLLTLYVAITGLSIGLLFAPAALALVQLAALRARRPVIGAAAAR</sequence>
<protein>
    <submittedName>
        <fullName evidence="2">Uncharacterized protein</fullName>
    </submittedName>
</protein>
<name>A0ABW4FET1_9PSEU</name>
<feature type="transmembrane region" description="Helical" evidence="1">
    <location>
        <begin position="36"/>
        <end position="55"/>
    </location>
</feature>
<comment type="caution">
    <text evidence="2">The sequence shown here is derived from an EMBL/GenBank/DDBJ whole genome shotgun (WGS) entry which is preliminary data.</text>
</comment>
<keyword evidence="1" id="KW-0812">Transmembrane</keyword>
<dbReference type="RefSeq" id="WP_343970072.1">
    <property type="nucleotide sequence ID" value="NZ_BAAAJG010000001.1"/>
</dbReference>
<proteinExistence type="predicted"/>
<organism evidence="2 3">
    <name type="scientific">Pseudonocardia aurantiaca</name>
    <dbReference type="NCBI Taxonomy" id="75290"/>
    <lineage>
        <taxon>Bacteria</taxon>
        <taxon>Bacillati</taxon>
        <taxon>Actinomycetota</taxon>
        <taxon>Actinomycetes</taxon>
        <taxon>Pseudonocardiales</taxon>
        <taxon>Pseudonocardiaceae</taxon>
        <taxon>Pseudonocardia</taxon>
    </lineage>
</organism>